<evidence type="ECO:0000313" key="13">
    <source>
        <dbReference type="Proteomes" id="UP000318667"/>
    </source>
</evidence>
<comment type="caution">
    <text evidence="9">Lacks conserved residue(s) required for the propagation of feature annotation.</text>
</comment>
<evidence type="ECO:0000256" key="7">
    <source>
        <dbReference type="ARBA" id="ARBA00022989"/>
    </source>
</evidence>
<evidence type="ECO:0000256" key="9">
    <source>
        <dbReference type="HAMAP-Rule" id="MF_00161"/>
    </source>
</evidence>
<evidence type="ECO:0000256" key="8">
    <source>
        <dbReference type="ARBA" id="ARBA00023136"/>
    </source>
</evidence>
<sequence length="149" mass="17253">MKLIRLVGMIGLLLWLDLGTKWWMETYLKLGQLAPVIPEWLSWKLIHNAGVSFGLFSGYTPILIGIQFILTLVIVFAYKNFKPKSFFMQLGFALLISGAIGNLIDRIRFGYVIDFISFRWWPAIFNIADMEIRTGALMLLFLYLTRKIQ</sequence>
<keyword evidence="6 9" id="KW-0378">Hydrolase</keyword>
<protein>
    <recommendedName>
        <fullName evidence="9">Lipoprotein signal peptidase</fullName>
        <ecNumber evidence="9">3.4.23.36</ecNumber>
    </recommendedName>
    <alternativeName>
        <fullName evidence="9">Prolipoprotein signal peptidase</fullName>
    </alternativeName>
    <alternativeName>
        <fullName evidence="9">Signal peptidase II</fullName>
        <shortName evidence="9">SPase II</shortName>
    </alternativeName>
</protein>
<keyword evidence="13" id="KW-1185">Reference proteome</keyword>
<dbReference type="GO" id="GO:0004190">
    <property type="term" value="F:aspartic-type endopeptidase activity"/>
    <property type="evidence" value="ECO:0007669"/>
    <property type="project" value="UniProtKB-UniRule"/>
</dbReference>
<evidence type="ECO:0000256" key="2">
    <source>
        <dbReference type="ARBA" id="ARBA00022475"/>
    </source>
</evidence>
<evidence type="ECO:0000256" key="1">
    <source>
        <dbReference type="ARBA" id="ARBA00006139"/>
    </source>
</evidence>
<dbReference type="HAMAP" id="MF_00161">
    <property type="entry name" value="LspA"/>
    <property type="match status" value="1"/>
</dbReference>
<comment type="subcellular location">
    <subcellularLocation>
        <location evidence="9">Cell membrane</location>
        <topology evidence="9">Multi-pass membrane protein</topology>
    </subcellularLocation>
</comment>
<reference evidence="12 13" key="1">
    <citation type="journal article" date="2015" name="Stand. Genomic Sci.">
        <title>Genomic Encyclopedia of Bacterial and Archaeal Type Strains, Phase III: the genomes of soil and plant-associated and newly described type strains.</title>
        <authorList>
            <person name="Whitman W.B."/>
            <person name="Woyke T."/>
            <person name="Klenk H.P."/>
            <person name="Zhou Y."/>
            <person name="Lilburn T.G."/>
            <person name="Beck B.J."/>
            <person name="De Vos P."/>
            <person name="Vandamme P."/>
            <person name="Eisen J.A."/>
            <person name="Garrity G."/>
            <person name="Hugenholtz P."/>
            <person name="Kyrpides N.C."/>
        </authorList>
    </citation>
    <scope>NUCLEOTIDE SEQUENCE [LARGE SCALE GENOMIC DNA]</scope>
    <source>
        <strain evidence="12 13">CGMCC 1.10115</strain>
    </source>
</reference>
<organism evidence="12 13">
    <name type="scientific">Cytobacillus oceanisediminis</name>
    <dbReference type="NCBI Taxonomy" id="665099"/>
    <lineage>
        <taxon>Bacteria</taxon>
        <taxon>Bacillati</taxon>
        <taxon>Bacillota</taxon>
        <taxon>Bacilli</taxon>
        <taxon>Bacillales</taxon>
        <taxon>Bacillaceae</taxon>
        <taxon>Cytobacillus</taxon>
    </lineage>
</organism>
<dbReference type="RefSeq" id="WP_242021147.1">
    <property type="nucleotide sequence ID" value="NZ_CBCSDC010000070.1"/>
</dbReference>
<evidence type="ECO:0000313" key="12">
    <source>
        <dbReference type="EMBL" id="TWH77075.1"/>
    </source>
</evidence>
<dbReference type="GO" id="GO:0006508">
    <property type="term" value="P:proteolysis"/>
    <property type="evidence" value="ECO:0007669"/>
    <property type="project" value="UniProtKB-KW"/>
</dbReference>
<evidence type="ECO:0000256" key="3">
    <source>
        <dbReference type="ARBA" id="ARBA00022670"/>
    </source>
</evidence>
<keyword evidence="8 9" id="KW-0472">Membrane</keyword>
<keyword evidence="2 9" id="KW-1003">Cell membrane</keyword>
<dbReference type="AlphaFoldDB" id="A0A562J2N2"/>
<comment type="caution">
    <text evidence="12">The sequence shown here is derived from an EMBL/GenBank/DDBJ whole genome shotgun (WGS) entry which is preliminary data.</text>
</comment>
<keyword evidence="4 9" id="KW-0812">Transmembrane</keyword>
<dbReference type="EMBL" id="VLKI01000042">
    <property type="protein sequence ID" value="TWH77075.1"/>
    <property type="molecule type" value="Genomic_DNA"/>
</dbReference>
<dbReference type="PANTHER" id="PTHR33695">
    <property type="entry name" value="LIPOPROTEIN SIGNAL PEPTIDASE"/>
    <property type="match status" value="1"/>
</dbReference>
<comment type="similarity">
    <text evidence="1 9 11">Belongs to the peptidase A8 family.</text>
</comment>
<keyword evidence="3 9" id="KW-0645">Protease</keyword>
<dbReference type="UniPathway" id="UPA00665"/>
<dbReference type="PRINTS" id="PR00781">
    <property type="entry name" value="LIPOSIGPTASE"/>
</dbReference>
<keyword evidence="7 9" id="KW-1133">Transmembrane helix</keyword>
<name>A0A562J2N2_9BACI</name>
<evidence type="ECO:0000256" key="4">
    <source>
        <dbReference type="ARBA" id="ARBA00022692"/>
    </source>
</evidence>
<dbReference type="Proteomes" id="UP000318667">
    <property type="component" value="Unassembled WGS sequence"/>
</dbReference>
<dbReference type="GeneID" id="65406690"/>
<dbReference type="InterPro" id="IPR001872">
    <property type="entry name" value="Peptidase_A8"/>
</dbReference>
<evidence type="ECO:0000256" key="5">
    <source>
        <dbReference type="ARBA" id="ARBA00022750"/>
    </source>
</evidence>
<dbReference type="PANTHER" id="PTHR33695:SF1">
    <property type="entry name" value="LIPOPROTEIN SIGNAL PEPTIDASE"/>
    <property type="match status" value="1"/>
</dbReference>
<evidence type="ECO:0000256" key="6">
    <source>
        <dbReference type="ARBA" id="ARBA00022801"/>
    </source>
</evidence>
<feature type="active site" evidence="9">
    <location>
        <position position="114"/>
    </location>
</feature>
<comment type="catalytic activity">
    <reaction evidence="9 10">
        <text>Release of signal peptides from bacterial membrane prolipoproteins. Hydrolyzes -Xaa-Yaa-Zaa-|-(S,diacylglyceryl)Cys-, in which Xaa is hydrophobic (preferably Leu), and Yaa (Ala or Ser) and Zaa (Gly or Ala) have small, neutral side chains.</text>
        <dbReference type="EC" id="3.4.23.36"/>
    </reaction>
</comment>
<proteinExistence type="inferred from homology"/>
<dbReference type="Pfam" id="PF01252">
    <property type="entry name" value="Peptidase_A8"/>
    <property type="match status" value="1"/>
</dbReference>
<feature type="transmembrane region" description="Helical" evidence="9">
    <location>
        <begin position="85"/>
        <end position="104"/>
    </location>
</feature>
<evidence type="ECO:0000256" key="10">
    <source>
        <dbReference type="RuleBase" id="RU000594"/>
    </source>
</evidence>
<dbReference type="NCBIfam" id="TIGR00077">
    <property type="entry name" value="lspA"/>
    <property type="match status" value="1"/>
</dbReference>
<gene>
    <name evidence="9" type="primary">lspA</name>
    <name evidence="12" type="ORF">IQ19_05649</name>
</gene>
<comment type="pathway">
    <text evidence="9">Protein modification; lipoprotein biosynthesis (signal peptide cleavage).</text>
</comment>
<comment type="function">
    <text evidence="9 10">This protein specifically catalyzes the removal of signal peptides from prolipoproteins.</text>
</comment>
<feature type="transmembrane region" description="Helical" evidence="9">
    <location>
        <begin position="58"/>
        <end position="78"/>
    </location>
</feature>
<keyword evidence="5 9" id="KW-0064">Aspartyl protease</keyword>
<dbReference type="PROSITE" id="PS00855">
    <property type="entry name" value="SPASE_II"/>
    <property type="match status" value="1"/>
</dbReference>
<feature type="active site" evidence="9">
    <location>
        <position position="129"/>
    </location>
</feature>
<evidence type="ECO:0000256" key="11">
    <source>
        <dbReference type="RuleBase" id="RU004181"/>
    </source>
</evidence>
<dbReference type="GO" id="GO:0005886">
    <property type="term" value="C:plasma membrane"/>
    <property type="evidence" value="ECO:0007669"/>
    <property type="project" value="UniProtKB-SubCell"/>
</dbReference>
<dbReference type="EC" id="3.4.23.36" evidence="9"/>
<accession>A0A562J2N2</accession>